<feature type="region of interest" description="Disordered" evidence="1">
    <location>
        <begin position="25"/>
        <end position="80"/>
    </location>
</feature>
<keyword evidence="4" id="KW-1185">Reference proteome</keyword>
<proteinExistence type="predicted"/>
<gene>
    <name evidence="3" type="ORF">KO481_35680</name>
</gene>
<feature type="region of interest" description="Disordered" evidence="1">
    <location>
        <begin position="1283"/>
        <end position="1329"/>
    </location>
</feature>
<evidence type="ECO:0000313" key="4">
    <source>
        <dbReference type="Proteomes" id="UP000733379"/>
    </source>
</evidence>
<feature type="region of interest" description="Disordered" evidence="1">
    <location>
        <begin position="779"/>
        <end position="799"/>
    </location>
</feature>
<sequence>DYLKAQLGTVAAEGEQDRVALINRVVDAFDPEQDPETEPAASAPQHDSASTTPETPQNTAEPTTPETPPGSHEPTDPTVDWTDSIRAELKQPYAKNLRRLLGDGEATAQRFADLVRLALRHVPLPRWSDGPDPNAAITFPAADTAPEHKPTLDELALFLAAAPLLDSQIMDVTGMPWLGPNFAMARDLLSQEYSQDLRLELGMDDRHLLQSLSTTLPELFETIRQQAEQARELLASDDTTPDRPNAHQALRDAEINYLTALSRPRMPDGGVFEYLADLAAAQQRLVDARAAVGNSGPASQATLASQDPRHAGTTHSVAAADSPAPGARPAHLSTCLPEDPPLTELERELASRATDKLADFYGPGAQPSALLHRIDPADAVAASRARTFRNAAWWDSLTPGEQDAILRVEPHVIGNTDGVPYEMRDPANRLSLTRDIESFLERRPGSGWHRRRLTPAEHEELANLVAARDQLADVEGEAARQTGSPQVRVISLDVRKYRGKGRTVVSIGEPGTSATTAYLNGGTDTTLRSLRYRAGHALRLRAETVSIAPGNAMAAIVNIGYDHPADAPTVEAVSMKYAEAGGYETARDIAAYNATREYWSGGGPRGYLLTLGGHGYGSATVCEAGAGGRLAGEIDQVILTGSPGTGSMTHASEFGPGVRVYVLSSGRDWLTYLGAGIPGGRGRVLDRGLGLDPATEAWGAIRVAAEPPPSREFRLYHQMSIHQGYNALADPGTRKATVALHNQALIVAGAADLTSRAEHRPTLLDPTRLQRILSLPHDPERHRTGRQAPGAGIAPEDGTTWSGADLRAELDGLIPVNRDAAPALSYISGGLQELWRAGRKYATRWKPTTDVDWVREHLDAGDDQVRETASGEWEFNAAAYADEDMPRDGRAENAATALVAYDAIWHAHVQGADLRPKPGDPDLEDLLYLDEDGALQPDPTMIRRSRLHFAGEPVHDAWLDRNWENAPEHQRGDYLDVFAPGAGITPVEQYYDLIAAYLAHEFATAYHLDPNDRNRVAAILDDLTAFLHDLGWMDEDKIAAAVAGLATLLRDAARAGGPVMLWFRPLTDGAVRIAVHTADPPTGPWLTPAGREALRSSARTLGAAARRGGQKVWIELSPGLRAADSAGTVSARADDPEATLTRCVRKVSGWEEALGLTRPAAGTGAALLDPAATPDYRRLERLVGVTPDNGCGFAPIMLGEQARKPLEPLVAAIRAGAMDGAVVVLRQGGRRHVIRLVGAGSEVVVYDDLAPQHVMAYEDWRDHEEQQYDAPDMAWAIPLRDTDSGEQLPMEGLPAELGLPGEAVAPGDDKPRGPITGPPGRPDGPRDRVQLPRRYALPAELPLSTGPVAAVLRQLYGREMFRTDLGEKVTLHALADAADSEIFRVHERFVHTKYKQLRTVAGKLSELGPGSSAVVADISFTGDGHGFENGQLYVLHLGHDGVIRKSHPQTGEWLIPTPAELDRAPGILRHAIVFPPAPEPTTLTESAARQPESVVATPQSDDTTGPTPQAQAAPADPAYPFRRRTERGRMTPTEREEVRDPLAKWSTETDSGGPSAEPANPAQPPPSAAPNPP</sequence>
<dbReference type="Pfam" id="PF06259">
    <property type="entry name" value="Abhydrolase_8"/>
    <property type="match status" value="1"/>
</dbReference>
<feature type="compositionally biased region" description="Basic and acidic residues" evidence="1">
    <location>
        <begin position="1527"/>
        <end position="1542"/>
    </location>
</feature>
<name>A0ABS6B9M6_9NOCA</name>
<feature type="compositionally biased region" description="Polar residues" evidence="1">
    <location>
        <begin position="296"/>
        <end position="305"/>
    </location>
</feature>
<feature type="compositionally biased region" description="Low complexity" evidence="1">
    <location>
        <begin position="51"/>
        <end position="72"/>
    </location>
</feature>
<protein>
    <recommendedName>
        <fullName evidence="2">DUF1023 domain-containing protein</fullName>
    </recommendedName>
</protein>
<feature type="domain" description="DUF1023" evidence="2">
    <location>
        <begin position="499"/>
        <end position="673"/>
    </location>
</feature>
<dbReference type="InterPro" id="IPR010427">
    <property type="entry name" value="DUF1023"/>
</dbReference>
<dbReference type="RefSeq" id="WP_215922907.1">
    <property type="nucleotide sequence ID" value="NZ_JAHKNI010000016.1"/>
</dbReference>
<comment type="caution">
    <text evidence="3">The sequence shown here is derived from an EMBL/GenBank/DDBJ whole genome shotgun (WGS) entry which is preliminary data.</text>
</comment>
<evidence type="ECO:0000256" key="1">
    <source>
        <dbReference type="SAM" id="MobiDB-lite"/>
    </source>
</evidence>
<dbReference type="EMBL" id="JAHKNI010000016">
    <property type="protein sequence ID" value="MBU3066848.1"/>
    <property type="molecule type" value="Genomic_DNA"/>
</dbReference>
<feature type="compositionally biased region" description="Pro residues" evidence="1">
    <location>
        <begin position="1561"/>
        <end position="1573"/>
    </location>
</feature>
<evidence type="ECO:0000313" key="3">
    <source>
        <dbReference type="EMBL" id="MBU3066848.1"/>
    </source>
</evidence>
<feature type="compositionally biased region" description="Polar residues" evidence="1">
    <location>
        <begin position="1496"/>
        <end position="1505"/>
    </location>
</feature>
<accession>A0ABS6B9M6</accession>
<organism evidence="3 4">
    <name type="scientific">Nocardia albiluteola</name>
    <dbReference type="NCBI Taxonomy" id="2842303"/>
    <lineage>
        <taxon>Bacteria</taxon>
        <taxon>Bacillati</taxon>
        <taxon>Actinomycetota</taxon>
        <taxon>Actinomycetes</taxon>
        <taxon>Mycobacteriales</taxon>
        <taxon>Nocardiaceae</taxon>
        <taxon>Nocardia</taxon>
    </lineage>
</organism>
<dbReference type="Proteomes" id="UP000733379">
    <property type="component" value="Unassembled WGS sequence"/>
</dbReference>
<reference evidence="3 4" key="1">
    <citation type="submission" date="2021-06" db="EMBL/GenBank/DDBJ databases">
        <title>Actinomycetes sequencing.</title>
        <authorList>
            <person name="Shan Q."/>
        </authorList>
    </citation>
    <scope>NUCLEOTIDE SEQUENCE [LARGE SCALE GENOMIC DNA]</scope>
    <source>
        <strain evidence="3 4">NEAU-G5</strain>
    </source>
</reference>
<feature type="region of interest" description="Disordered" evidence="1">
    <location>
        <begin position="295"/>
        <end position="339"/>
    </location>
</feature>
<feature type="non-terminal residue" evidence="3">
    <location>
        <position position="1"/>
    </location>
</feature>
<feature type="region of interest" description="Disordered" evidence="1">
    <location>
        <begin position="1476"/>
        <end position="1573"/>
    </location>
</feature>
<evidence type="ECO:0000259" key="2">
    <source>
        <dbReference type="Pfam" id="PF06259"/>
    </source>
</evidence>
<feature type="compositionally biased region" description="Low complexity" evidence="1">
    <location>
        <begin position="1506"/>
        <end position="1520"/>
    </location>
</feature>